<evidence type="ECO:0000256" key="1">
    <source>
        <dbReference type="ARBA" id="ARBA00004141"/>
    </source>
</evidence>
<comment type="caution">
    <text evidence="6">The sequence shown here is derived from an EMBL/GenBank/DDBJ whole genome shotgun (WGS) entry which is preliminary data.</text>
</comment>
<dbReference type="InterPro" id="IPR036259">
    <property type="entry name" value="MFS_trans_sf"/>
</dbReference>
<evidence type="ECO:0000256" key="5">
    <source>
        <dbReference type="ARBA" id="ARBA00023136"/>
    </source>
</evidence>
<protein>
    <submittedName>
        <fullName evidence="6">Uncharacterized protein</fullName>
    </submittedName>
</protein>
<dbReference type="GO" id="GO:0016020">
    <property type="term" value="C:membrane"/>
    <property type="evidence" value="ECO:0007669"/>
    <property type="project" value="UniProtKB-SubCell"/>
</dbReference>
<dbReference type="EMBL" id="JABSTU010000006">
    <property type="protein sequence ID" value="KAH8028656.1"/>
    <property type="molecule type" value="Genomic_DNA"/>
</dbReference>
<accession>A0A9J6E3P7</accession>
<keyword evidence="3" id="KW-0812">Transmembrane</keyword>
<keyword evidence="7" id="KW-1185">Reference proteome</keyword>
<evidence type="ECO:0000256" key="2">
    <source>
        <dbReference type="ARBA" id="ARBA00022448"/>
    </source>
</evidence>
<dbReference type="SUPFAM" id="SSF103473">
    <property type="entry name" value="MFS general substrate transporter"/>
    <property type="match status" value="1"/>
</dbReference>
<evidence type="ECO:0000256" key="3">
    <source>
        <dbReference type="ARBA" id="ARBA00022692"/>
    </source>
</evidence>
<keyword evidence="5" id="KW-0472">Membrane</keyword>
<proteinExistence type="predicted"/>
<name>A0A9J6E3P7_RHIMP</name>
<dbReference type="InterPro" id="IPR052983">
    <property type="entry name" value="MFS_Riboflavin_Transporter"/>
</dbReference>
<organism evidence="6 7">
    <name type="scientific">Rhipicephalus microplus</name>
    <name type="common">Cattle tick</name>
    <name type="synonym">Boophilus microplus</name>
    <dbReference type="NCBI Taxonomy" id="6941"/>
    <lineage>
        <taxon>Eukaryota</taxon>
        <taxon>Metazoa</taxon>
        <taxon>Ecdysozoa</taxon>
        <taxon>Arthropoda</taxon>
        <taxon>Chelicerata</taxon>
        <taxon>Arachnida</taxon>
        <taxon>Acari</taxon>
        <taxon>Parasitiformes</taxon>
        <taxon>Ixodida</taxon>
        <taxon>Ixodoidea</taxon>
        <taxon>Ixodidae</taxon>
        <taxon>Rhipicephalinae</taxon>
        <taxon>Rhipicephalus</taxon>
        <taxon>Boophilus</taxon>
    </lineage>
</organism>
<evidence type="ECO:0000313" key="6">
    <source>
        <dbReference type="EMBL" id="KAH8028656.1"/>
    </source>
</evidence>
<keyword evidence="4" id="KW-1133">Transmembrane helix</keyword>
<evidence type="ECO:0000256" key="4">
    <source>
        <dbReference type="ARBA" id="ARBA00022989"/>
    </source>
</evidence>
<sequence length="153" mass="16418">MATFLMIAVDLATDRGVAPSDAVLLLNAFAATDHPMRPTSGLFIDFKVLSLEIVNFLGFILQFIACEMLALLKTLPLMLAAAVIYGVSNGGRFTLLAPRLVKDFGVEALPIVMDVVSFCNGLVLLTRPLLVGTCTQFVKPLAHRISPGTKISI</sequence>
<dbReference type="PANTHER" id="PTHR43385:SF1">
    <property type="entry name" value="RIBOFLAVIN TRANSPORTER RIBJ"/>
    <property type="match status" value="1"/>
</dbReference>
<gene>
    <name evidence="6" type="ORF">HPB51_017874</name>
</gene>
<keyword evidence="2" id="KW-0813">Transport</keyword>
<reference evidence="6" key="2">
    <citation type="submission" date="2021-09" db="EMBL/GenBank/DDBJ databases">
        <authorList>
            <person name="Jia N."/>
            <person name="Wang J."/>
            <person name="Shi W."/>
            <person name="Du L."/>
            <person name="Sun Y."/>
            <person name="Zhan W."/>
            <person name="Jiang J."/>
            <person name="Wang Q."/>
            <person name="Zhang B."/>
            <person name="Ji P."/>
            <person name="Sakyi L.B."/>
            <person name="Cui X."/>
            <person name="Yuan T."/>
            <person name="Jiang B."/>
            <person name="Yang W."/>
            <person name="Lam T.T.-Y."/>
            <person name="Chang Q."/>
            <person name="Ding S."/>
            <person name="Wang X."/>
            <person name="Zhu J."/>
            <person name="Ruan X."/>
            <person name="Zhao L."/>
            <person name="Wei J."/>
            <person name="Que T."/>
            <person name="Du C."/>
            <person name="Cheng J."/>
            <person name="Dai P."/>
            <person name="Han X."/>
            <person name="Huang E."/>
            <person name="Gao Y."/>
            <person name="Liu J."/>
            <person name="Shao H."/>
            <person name="Ye R."/>
            <person name="Li L."/>
            <person name="Wei W."/>
            <person name="Wang X."/>
            <person name="Wang C."/>
            <person name="Huo Q."/>
            <person name="Li W."/>
            <person name="Guo W."/>
            <person name="Chen H."/>
            <person name="Chen S."/>
            <person name="Zhou L."/>
            <person name="Zhou L."/>
            <person name="Ni X."/>
            <person name="Tian J."/>
            <person name="Zhou Y."/>
            <person name="Sheng Y."/>
            <person name="Liu T."/>
            <person name="Pan Y."/>
            <person name="Xia L."/>
            <person name="Li J."/>
            <person name="Zhao F."/>
            <person name="Cao W."/>
        </authorList>
    </citation>
    <scope>NUCLEOTIDE SEQUENCE</scope>
    <source>
        <strain evidence="6">Rmic-2018</strain>
        <tissue evidence="6">Larvae</tissue>
    </source>
</reference>
<comment type="subcellular location">
    <subcellularLocation>
        <location evidence="1">Membrane</location>
        <topology evidence="1">Multi-pass membrane protein</topology>
    </subcellularLocation>
</comment>
<evidence type="ECO:0000313" key="7">
    <source>
        <dbReference type="Proteomes" id="UP000821866"/>
    </source>
</evidence>
<dbReference type="PANTHER" id="PTHR43385">
    <property type="entry name" value="RIBOFLAVIN TRANSPORTER RIBJ"/>
    <property type="match status" value="1"/>
</dbReference>
<dbReference type="AlphaFoldDB" id="A0A9J6E3P7"/>
<dbReference type="Proteomes" id="UP000821866">
    <property type="component" value="Chromosome 4"/>
</dbReference>
<reference evidence="6" key="1">
    <citation type="journal article" date="2020" name="Cell">
        <title>Large-Scale Comparative Analyses of Tick Genomes Elucidate Their Genetic Diversity and Vector Capacities.</title>
        <authorList>
            <consortium name="Tick Genome and Microbiome Consortium (TIGMIC)"/>
            <person name="Jia N."/>
            <person name="Wang J."/>
            <person name="Shi W."/>
            <person name="Du L."/>
            <person name="Sun Y."/>
            <person name="Zhan W."/>
            <person name="Jiang J.F."/>
            <person name="Wang Q."/>
            <person name="Zhang B."/>
            <person name="Ji P."/>
            <person name="Bell-Sakyi L."/>
            <person name="Cui X.M."/>
            <person name="Yuan T.T."/>
            <person name="Jiang B.G."/>
            <person name="Yang W.F."/>
            <person name="Lam T.T."/>
            <person name="Chang Q.C."/>
            <person name="Ding S.J."/>
            <person name="Wang X.J."/>
            <person name="Zhu J.G."/>
            <person name="Ruan X.D."/>
            <person name="Zhao L."/>
            <person name="Wei J.T."/>
            <person name="Ye R.Z."/>
            <person name="Que T.C."/>
            <person name="Du C.H."/>
            <person name="Zhou Y.H."/>
            <person name="Cheng J.X."/>
            <person name="Dai P.F."/>
            <person name="Guo W.B."/>
            <person name="Han X.H."/>
            <person name="Huang E.J."/>
            <person name="Li L.F."/>
            <person name="Wei W."/>
            <person name="Gao Y.C."/>
            <person name="Liu J.Z."/>
            <person name="Shao H.Z."/>
            <person name="Wang X."/>
            <person name="Wang C.C."/>
            <person name="Yang T.C."/>
            <person name="Huo Q.B."/>
            <person name="Li W."/>
            <person name="Chen H.Y."/>
            <person name="Chen S.E."/>
            <person name="Zhou L.G."/>
            <person name="Ni X.B."/>
            <person name="Tian J.H."/>
            <person name="Sheng Y."/>
            <person name="Liu T."/>
            <person name="Pan Y.S."/>
            <person name="Xia L.Y."/>
            <person name="Li J."/>
            <person name="Zhao F."/>
            <person name="Cao W.C."/>
        </authorList>
    </citation>
    <scope>NUCLEOTIDE SEQUENCE</scope>
    <source>
        <strain evidence="6">Rmic-2018</strain>
    </source>
</reference>